<dbReference type="SUPFAM" id="SSF81901">
    <property type="entry name" value="HCP-like"/>
    <property type="match status" value="2"/>
</dbReference>
<proteinExistence type="predicted"/>
<dbReference type="Gene3D" id="1.25.40.10">
    <property type="entry name" value="Tetratricopeptide repeat domain"/>
    <property type="match status" value="2"/>
</dbReference>
<feature type="signal peptide" evidence="1">
    <location>
        <begin position="1"/>
        <end position="21"/>
    </location>
</feature>
<dbReference type="EMBL" id="LT629973">
    <property type="protein sequence ID" value="SEH75234.1"/>
    <property type="molecule type" value="Genomic_DNA"/>
</dbReference>
<dbReference type="InterPro" id="IPR011990">
    <property type="entry name" value="TPR-like_helical_dom_sf"/>
</dbReference>
<dbReference type="Pfam" id="PF08238">
    <property type="entry name" value="Sel1"/>
    <property type="match status" value="5"/>
</dbReference>
<dbReference type="STRING" id="1679444.PYTT_0449"/>
<organism evidence="2 3">
    <name type="scientific">Akkermansia glycaniphila</name>
    <dbReference type="NCBI Taxonomy" id="1679444"/>
    <lineage>
        <taxon>Bacteria</taxon>
        <taxon>Pseudomonadati</taxon>
        <taxon>Verrucomicrobiota</taxon>
        <taxon>Verrucomicrobiia</taxon>
        <taxon>Verrucomicrobiales</taxon>
        <taxon>Akkermansiaceae</taxon>
        <taxon>Akkermansia</taxon>
    </lineage>
</organism>
<reference evidence="3" key="1">
    <citation type="submission" date="2016-09" db="EMBL/GenBank/DDBJ databases">
        <authorList>
            <person name="Koehorst J."/>
        </authorList>
    </citation>
    <scope>NUCLEOTIDE SEQUENCE [LARGE SCALE GENOMIC DNA]</scope>
</reference>
<sequence>MIDIMKQLPLLLSAAIFVASAAAQQKTTVPNTPTPSDHLAFVRDYMRAETGNTEAMLQLSYDYETGTRLLPRDLNRALYYALRAKRHGASIEKRELDTLLTKTIDAASQQAYPHWIRTSPDGMWQILMQRDETAAPGILFVTISQKVEQRELEDAYWPILYFPLNIGQQTSVPGIEFHDDSLTLSTLKFKLNIPCKQPASSEHEDAYELDLAARANNGDTISMRTLARLAGENRDEQLKWLQKASRLGDAQAMYDIGCLYDTQNADDADILKAKQAYAQAAQAGSTAAAERLNKRTPTDNPDETALFPVPLNFHAGSPEATDACWRELAGNGIRGFAGLGIVKFRHGNKTYYGIGELPSGPEPTIENFLSHLYDNREQLVADIAKWNMAFNIRLYGENMNEWSELPKNVQLSPWTWQEKRLFSIPGLATDDIQQIIREQWNSVALLHPDFLAILRDTAARDNKTLADICNIYWTEGNTYDLSSARMLAELEDSNAMYTLGKLYLSEEADDGFPLFMPGIAWFEKAAKLNHPGACAALGLLHAEGLGVKKDIPAARRYLQRAHGIPAAERLLHTLPPAPDK</sequence>
<dbReference type="InterPro" id="IPR050767">
    <property type="entry name" value="Sel1_AlgK"/>
</dbReference>
<evidence type="ECO:0000256" key="1">
    <source>
        <dbReference type="SAM" id="SignalP"/>
    </source>
</evidence>
<keyword evidence="3" id="KW-1185">Reference proteome</keyword>
<keyword evidence="1" id="KW-0732">Signal</keyword>
<evidence type="ECO:0000313" key="2">
    <source>
        <dbReference type="EMBL" id="SEH75234.1"/>
    </source>
</evidence>
<feature type="chain" id="PRO_5014266495" evidence="1">
    <location>
        <begin position="22"/>
        <end position="580"/>
    </location>
</feature>
<dbReference type="AlphaFoldDB" id="A0A1C7PAZ7"/>
<dbReference type="InterPro" id="IPR006597">
    <property type="entry name" value="Sel1-like"/>
</dbReference>
<evidence type="ECO:0000313" key="3">
    <source>
        <dbReference type="Proteomes" id="UP000176204"/>
    </source>
</evidence>
<dbReference type="KEGG" id="agl:PYTT_0449"/>
<name>A0A1C7PAZ7_9BACT</name>
<dbReference type="Proteomes" id="UP000176204">
    <property type="component" value="Chromosome I"/>
</dbReference>
<gene>
    <name evidence="2" type="ORF">PYTT_0449</name>
</gene>
<dbReference type="PANTHER" id="PTHR11102">
    <property type="entry name" value="SEL-1-LIKE PROTEIN"/>
    <property type="match status" value="1"/>
</dbReference>
<accession>A0A1C7PAZ7</accession>
<dbReference type="PANTHER" id="PTHR11102:SF160">
    <property type="entry name" value="ERAD-ASSOCIATED E3 UBIQUITIN-PROTEIN LIGASE COMPONENT HRD3"/>
    <property type="match status" value="1"/>
</dbReference>
<protein>
    <submittedName>
        <fullName evidence="2">Sel1 repeat</fullName>
    </submittedName>
</protein>
<dbReference type="SMART" id="SM00671">
    <property type="entry name" value="SEL1"/>
    <property type="match status" value="4"/>
</dbReference>